<name>L1JQL7_GUITC</name>
<dbReference type="Proteomes" id="UP000011087">
    <property type="component" value="Unassembled WGS sequence"/>
</dbReference>
<dbReference type="RefSeq" id="XP_005837564.1">
    <property type="nucleotide sequence ID" value="XM_005837507.1"/>
</dbReference>
<feature type="domain" description="PH" evidence="1">
    <location>
        <begin position="202"/>
        <end position="250"/>
    </location>
</feature>
<dbReference type="OrthoDB" id="185175at2759"/>
<reference evidence="4" key="2">
    <citation type="submission" date="2012-11" db="EMBL/GenBank/DDBJ databases">
        <authorList>
            <person name="Kuo A."/>
            <person name="Curtis B.A."/>
            <person name="Tanifuji G."/>
            <person name="Burki F."/>
            <person name="Gruber A."/>
            <person name="Irimia M."/>
            <person name="Maruyama S."/>
            <person name="Arias M.C."/>
            <person name="Ball S.G."/>
            <person name="Gile G.H."/>
            <person name="Hirakawa Y."/>
            <person name="Hopkins J.F."/>
            <person name="Rensing S.A."/>
            <person name="Schmutz J."/>
            <person name="Symeonidi A."/>
            <person name="Elias M."/>
            <person name="Eveleigh R.J."/>
            <person name="Herman E.K."/>
            <person name="Klute M.J."/>
            <person name="Nakayama T."/>
            <person name="Obornik M."/>
            <person name="Reyes-Prieto A."/>
            <person name="Armbrust E.V."/>
            <person name="Aves S.J."/>
            <person name="Beiko R.G."/>
            <person name="Coutinho P."/>
            <person name="Dacks J.B."/>
            <person name="Durnford D.G."/>
            <person name="Fast N.M."/>
            <person name="Green B.R."/>
            <person name="Grisdale C."/>
            <person name="Hempe F."/>
            <person name="Henrissat B."/>
            <person name="Hoppner M.P."/>
            <person name="Ishida K.-I."/>
            <person name="Kim E."/>
            <person name="Koreny L."/>
            <person name="Kroth P.G."/>
            <person name="Liu Y."/>
            <person name="Malik S.-B."/>
            <person name="Maier U.G."/>
            <person name="McRose D."/>
            <person name="Mock T."/>
            <person name="Neilson J.A."/>
            <person name="Onodera N.T."/>
            <person name="Poole A.M."/>
            <person name="Pritham E.J."/>
            <person name="Richards T.A."/>
            <person name="Rocap G."/>
            <person name="Roy S.W."/>
            <person name="Sarai C."/>
            <person name="Schaack S."/>
            <person name="Shirato S."/>
            <person name="Slamovits C.H."/>
            <person name="Spencer D.F."/>
            <person name="Suzuki S."/>
            <person name="Worden A.Z."/>
            <person name="Zauner S."/>
            <person name="Barry K."/>
            <person name="Bell C."/>
            <person name="Bharti A.K."/>
            <person name="Crow J.A."/>
            <person name="Grimwood J."/>
            <person name="Kramer R."/>
            <person name="Lindquist E."/>
            <person name="Lucas S."/>
            <person name="Salamov A."/>
            <person name="McFadden G.I."/>
            <person name="Lane C.E."/>
            <person name="Keeling P.J."/>
            <person name="Gray M.W."/>
            <person name="Grigoriev I.V."/>
            <person name="Archibald J.M."/>
        </authorList>
    </citation>
    <scope>NUCLEOTIDE SEQUENCE</scope>
    <source>
        <strain evidence="4">CCMP2712</strain>
    </source>
</reference>
<reference evidence="3" key="3">
    <citation type="submission" date="2015-06" db="UniProtKB">
        <authorList>
            <consortium name="EnsemblProtists"/>
        </authorList>
    </citation>
    <scope>IDENTIFICATION</scope>
</reference>
<accession>L1JQL7</accession>
<feature type="non-terminal residue" evidence="2">
    <location>
        <position position="1"/>
    </location>
</feature>
<dbReference type="EnsemblProtists" id="EKX50584">
    <property type="protein sequence ID" value="EKX50584"/>
    <property type="gene ID" value="GUITHDRAFT_151194"/>
</dbReference>
<evidence type="ECO:0000313" key="4">
    <source>
        <dbReference type="Proteomes" id="UP000011087"/>
    </source>
</evidence>
<organism evidence="2">
    <name type="scientific">Guillardia theta (strain CCMP2712)</name>
    <name type="common">Cryptophyte</name>
    <dbReference type="NCBI Taxonomy" id="905079"/>
    <lineage>
        <taxon>Eukaryota</taxon>
        <taxon>Cryptophyceae</taxon>
        <taxon>Pyrenomonadales</taxon>
        <taxon>Geminigeraceae</taxon>
        <taxon>Guillardia</taxon>
    </lineage>
</organism>
<evidence type="ECO:0000259" key="1">
    <source>
        <dbReference type="PROSITE" id="PS50003"/>
    </source>
</evidence>
<dbReference type="SUPFAM" id="SSF50729">
    <property type="entry name" value="PH domain-like"/>
    <property type="match status" value="1"/>
</dbReference>
<dbReference type="InterPro" id="IPR018490">
    <property type="entry name" value="cNMP-bd_dom_sf"/>
</dbReference>
<evidence type="ECO:0000313" key="3">
    <source>
        <dbReference type="EnsemblProtists" id="EKX50584"/>
    </source>
</evidence>
<reference evidence="2 4" key="1">
    <citation type="journal article" date="2012" name="Nature">
        <title>Algal genomes reveal evolutionary mosaicism and the fate of nucleomorphs.</title>
        <authorList>
            <consortium name="DOE Joint Genome Institute"/>
            <person name="Curtis B.A."/>
            <person name="Tanifuji G."/>
            <person name="Burki F."/>
            <person name="Gruber A."/>
            <person name="Irimia M."/>
            <person name="Maruyama S."/>
            <person name="Arias M.C."/>
            <person name="Ball S.G."/>
            <person name="Gile G.H."/>
            <person name="Hirakawa Y."/>
            <person name="Hopkins J.F."/>
            <person name="Kuo A."/>
            <person name="Rensing S.A."/>
            <person name="Schmutz J."/>
            <person name="Symeonidi A."/>
            <person name="Elias M."/>
            <person name="Eveleigh R.J."/>
            <person name="Herman E.K."/>
            <person name="Klute M.J."/>
            <person name="Nakayama T."/>
            <person name="Obornik M."/>
            <person name="Reyes-Prieto A."/>
            <person name="Armbrust E.V."/>
            <person name="Aves S.J."/>
            <person name="Beiko R.G."/>
            <person name="Coutinho P."/>
            <person name="Dacks J.B."/>
            <person name="Durnford D.G."/>
            <person name="Fast N.M."/>
            <person name="Green B.R."/>
            <person name="Grisdale C.J."/>
            <person name="Hempel F."/>
            <person name="Henrissat B."/>
            <person name="Hoppner M.P."/>
            <person name="Ishida K."/>
            <person name="Kim E."/>
            <person name="Koreny L."/>
            <person name="Kroth P.G."/>
            <person name="Liu Y."/>
            <person name="Malik S.B."/>
            <person name="Maier U.G."/>
            <person name="McRose D."/>
            <person name="Mock T."/>
            <person name="Neilson J.A."/>
            <person name="Onodera N.T."/>
            <person name="Poole A.M."/>
            <person name="Pritham E.J."/>
            <person name="Richards T.A."/>
            <person name="Rocap G."/>
            <person name="Roy S.W."/>
            <person name="Sarai C."/>
            <person name="Schaack S."/>
            <person name="Shirato S."/>
            <person name="Slamovits C.H."/>
            <person name="Spencer D.F."/>
            <person name="Suzuki S."/>
            <person name="Worden A.Z."/>
            <person name="Zauner S."/>
            <person name="Barry K."/>
            <person name="Bell C."/>
            <person name="Bharti A.K."/>
            <person name="Crow J.A."/>
            <person name="Grimwood J."/>
            <person name="Kramer R."/>
            <person name="Lindquist E."/>
            <person name="Lucas S."/>
            <person name="Salamov A."/>
            <person name="McFadden G.I."/>
            <person name="Lane C.E."/>
            <person name="Keeling P.J."/>
            <person name="Gray M.W."/>
            <person name="Grigoriev I.V."/>
            <person name="Archibald J.M."/>
        </authorList>
    </citation>
    <scope>NUCLEOTIDE SEQUENCE</scope>
    <source>
        <strain evidence="2 4">CCMP2712</strain>
    </source>
</reference>
<dbReference type="KEGG" id="gtt:GUITHDRAFT_151194"/>
<dbReference type="InterPro" id="IPR011993">
    <property type="entry name" value="PH-like_dom_sf"/>
</dbReference>
<dbReference type="EMBL" id="JH992978">
    <property type="protein sequence ID" value="EKX50584.1"/>
    <property type="molecule type" value="Genomic_DNA"/>
</dbReference>
<dbReference type="PROSITE" id="PS50003">
    <property type="entry name" value="PH_DOMAIN"/>
    <property type="match status" value="1"/>
</dbReference>
<dbReference type="AlphaFoldDB" id="L1JQL7"/>
<keyword evidence="4" id="KW-1185">Reference proteome</keyword>
<dbReference type="Gene3D" id="2.30.29.30">
    <property type="entry name" value="Pleckstrin-homology domain (PH domain)/Phosphotyrosine-binding domain (PTB)"/>
    <property type="match status" value="1"/>
</dbReference>
<dbReference type="GeneID" id="17307088"/>
<sequence>MFHTSFYEGSNVIIFRKRNVDMLHKDSSNQLVDPTFHMKVHLKPEMKHLCFEGEASDRLIEAQIKSFQLMFVHNEFAITLNLRKGEFLTKESFRDDYVYFIQQGAVEGIVQDDSSGMAHFHSLGNSIPDENNRQNLRVPILCIFGSGSFVPGSDFLYDGNFMSLRAREDNTRVVCLVKRGCALRAYQEEGQTTSMVQLSFCRSVLQGVLKKRGWYNVAWKDRYFVLKGQKLEYYSSEEAFKSNQGAKGIV</sequence>
<gene>
    <name evidence="2" type="ORF">GUITHDRAFT_151194</name>
</gene>
<dbReference type="HOGENOM" id="CLU_1113809_0_0_1"/>
<protein>
    <recommendedName>
        <fullName evidence="1">PH domain-containing protein</fullName>
    </recommendedName>
</protein>
<dbReference type="InterPro" id="IPR001849">
    <property type="entry name" value="PH_domain"/>
</dbReference>
<evidence type="ECO:0000313" key="2">
    <source>
        <dbReference type="EMBL" id="EKX50584.1"/>
    </source>
</evidence>
<dbReference type="SUPFAM" id="SSF51206">
    <property type="entry name" value="cAMP-binding domain-like"/>
    <property type="match status" value="1"/>
</dbReference>
<proteinExistence type="predicted"/>
<dbReference type="PaxDb" id="55529-EKX50584"/>